<comment type="subcellular location">
    <subcellularLocation>
        <location evidence="1">Nucleus</location>
    </subcellularLocation>
</comment>
<comment type="caution">
    <text evidence="7">The sequence shown here is derived from an EMBL/GenBank/DDBJ whole genome shotgun (WGS) entry which is preliminary data.</text>
</comment>
<dbReference type="Pfam" id="PF04802">
    <property type="entry name" value="PP4R3"/>
    <property type="match status" value="1"/>
</dbReference>
<evidence type="ECO:0000313" key="8">
    <source>
        <dbReference type="Proteomes" id="UP000614601"/>
    </source>
</evidence>
<dbReference type="AlphaFoldDB" id="A0A811L860"/>
<dbReference type="GO" id="GO:0072542">
    <property type="term" value="F:protein phosphatase activator activity"/>
    <property type="evidence" value="ECO:0007669"/>
    <property type="project" value="TreeGrafter"/>
</dbReference>
<accession>A0A811L860</accession>
<dbReference type="InterPro" id="IPR006887">
    <property type="entry name" value="P4R3-like_central_dom"/>
</dbReference>
<dbReference type="InterPro" id="IPR055236">
    <property type="entry name" value="EVH1_PP4R3"/>
</dbReference>
<protein>
    <recommendedName>
        <fullName evidence="9">SMK-1 domain-containing protein</fullName>
    </recommendedName>
</protein>
<dbReference type="Gene3D" id="2.30.29.30">
    <property type="entry name" value="Pleckstrin-homology domain (PH domain)/Phosphotyrosine-binding domain (PTB)"/>
    <property type="match status" value="1"/>
</dbReference>
<feature type="compositionally biased region" description="Acidic residues" evidence="4">
    <location>
        <begin position="184"/>
        <end position="195"/>
    </location>
</feature>
<dbReference type="Proteomes" id="UP000783686">
    <property type="component" value="Unassembled WGS sequence"/>
</dbReference>
<dbReference type="EMBL" id="CAJFDH010000005">
    <property type="protein sequence ID" value="CAD5223716.1"/>
    <property type="molecule type" value="Genomic_DNA"/>
</dbReference>
<dbReference type="GO" id="GO:0030289">
    <property type="term" value="C:protein phosphatase 4 complex"/>
    <property type="evidence" value="ECO:0007669"/>
    <property type="project" value="TreeGrafter"/>
</dbReference>
<evidence type="ECO:0000256" key="3">
    <source>
        <dbReference type="ARBA" id="ARBA00023242"/>
    </source>
</evidence>
<evidence type="ECO:0000256" key="1">
    <source>
        <dbReference type="ARBA" id="ARBA00004123"/>
    </source>
</evidence>
<evidence type="ECO:0000259" key="6">
    <source>
        <dbReference type="Pfam" id="PF22972"/>
    </source>
</evidence>
<feature type="region of interest" description="Disordered" evidence="4">
    <location>
        <begin position="182"/>
        <end position="206"/>
    </location>
</feature>
<sequence>MSEEKEEMAVREDEVKTEKVKTKKLVKADSIHQETGNEPAENGEEGSSDSSNSSGSGDGVLPSTSELSADRLNGVQIGRNSTNRVKLYVLCDQRIWDDRGTGHVACVQYPDDPNTWCIVVRLEASEKNVLESPVQRDTVYQRQQGTLIVWSESESCDLALSFQEKNGCTAIWDRICQIQGKDPDADEEADMDDQQSDSSNSNASLSAGPSIAIPACTVGNLADIEGLLTNHMATPSMRERMASSLQSQGYISKLCDLFKLCEDSENEKHLHSFYNIAKNMFLLNSNMILNELLEEKHFTDIVGMLEYDPTNGRKKHREFLFEKSKFREVLPIKTEDLKKKIQMTYRAQYVQDVCLPAPSLFEENFLTCLNSHLFFSRAEIVSSLLNDKELMKQLFDELKDPKTPQLRRRDLTKFLKEFCSFVHSLQASGGGREQFFKTILNQDMLSGIDLCISSPLPTTRVASIDVISMIVDYNPIFMRDFLYKQAKSIPEDRPDGVLLNKIVKLIMLDRDPELTTANNISLLIRNLLDAESIVTLAAVARTSPRALLEKQGSKSEKTDFFAMFYQRVIDTLVQPLFVNIKDGNIIRDDYYRANQMALILELLSFCVENHMHSMRNFVIAKDLLSTVAVFLKSKHQFMALCALRLIRKVIQQKDEAYIKYLVDKKVVDPIVGALMDNGNRYNLMNSAILEFFEFVRHEAIGLLLHYTIENHFETLKQIEYVQLFKQMKLRHEAMENCKADISNSSSVRAPESPVRRLPSQWAKEPDYDNDELFFPKDDADEEEEEEESDFTRRSPKRKSGIEPMYPSVAKRKLNSDDEGVASIFGGSLSPPITSSNRKILIKVRDRLDSSSPPLENDEENGSPVSITAN</sequence>
<dbReference type="GO" id="GO:0005654">
    <property type="term" value="C:nucleoplasm"/>
    <property type="evidence" value="ECO:0007669"/>
    <property type="project" value="TreeGrafter"/>
</dbReference>
<proteinExistence type="inferred from homology"/>
<comment type="similarity">
    <text evidence="2">Belongs to the SMEK family.</text>
</comment>
<feature type="compositionally biased region" description="Basic and acidic residues" evidence="4">
    <location>
        <begin position="7"/>
        <end position="32"/>
    </location>
</feature>
<feature type="domain" description="Serine/threonine-protein phosphatase 4 regulatory subunit 3-like central" evidence="5">
    <location>
        <begin position="224"/>
        <end position="732"/>
    </location>
</feature>
<dbReference type="EMBL" id="CAJFCW020000005">
    <property type="protein sequence ID" value="CAG9118574.1"/>
    <property type="molecule type" value="Genomic_DNA"/>
</dbReference>
<dbReference type="InterPro" id="IPR016024">
    <property type="entry name" value="ARM-type_fold"/>
</dbReference>
<dbReference type="InterPro" id="IPR011993">
    <property type="entry name" value="PH-like_dom_sf"/>
</dbReference>
<organism evidence="7 8">
    <name type="scientific">Bursaphelenchus okinawaensis</name>
    <dbReference type="NCBI Taxonomy" id="465554"/>
    <lineage>
        <taxon>Eukaryota</taxon>
        <taxon>Metazoa</taxon>
        <taxon>Ecdysozoa</taxon>
        <taxon>Nematoda</taxon>
        <taxon>Chromadorea</taxon>
        <taxon>Rhabditida</taxon>
        <taxon>Tylenchina</taxon>
        <taxon>Tylenchomorpha</taxon>
        <taxon>Aphelenchoidea</taxon>
        <taxon>Aphelenchoididae</taxon>
        <taxon>Bursaphelenchus</taxon>
    </lineage>
</organism>
<feature type="compositionally biased region" description="Low complexity" evidence="4">
    <location>
        <begin position="196"/>
        <end position="206"/>
    </location>
</feature>
<dbReference type="SUPFAM" id="SSF48371">
    <property type="entry name" value="ARM repeat"/>
    <property type="match status" value="1"/>
</dbReference>
<dbReference type="SUPFAM" id="SSF50729">
    <property type="entry name" value="PH domain-like"/>
    <property type="match status" value="1"/>
</dbReference>
<feature type="region of interest" description="Disordered" evidence="4">
    <location>
        <begin position="844"/>
        <end position="869"/>
    </location>
</feature>
<reference evidence="7" key="1">
    <citation type="submission" date="2020-09" db="EMBL/GenBank/DDBJ databases">
        <authorList>
            <person name="Kikuchi T."/>
        </authorList>
    </citation>
    <scope>NUCLEOTIDE SEQUENCE</scope>
    <source>
        <strain evidence="7">SH1</strain>
    </source>
</reference>
<keyword evidence="3" id="KW-0539">Nucleus</keyword>
<dbReference type="PANTHER" id="PTHR23318:SF0">
    <property type="entry name" value="SERINE_THREONINE-PROTEIN PHOSPHATASE 4 REGULATORY SUBUNIT 3"/>
    <property type="match status" value="1"/>
</dbReference>
<dbReference type="PANTHER" id="PTHR23318">
    <property type="entry name" value="ATP SYNTHASE GAMMA-RELATED"/>
    <property type="match status" value="1"/>
</dbReference>
<evidence type="ECO:0000256" key="4">
    <source>
        <dbReference type="SAM" id="MobiDB-lite"/>
    </source>
</evidence>
<dbReference type="Proteomes" id="UP000614601">
    <property type="component" value="Unassembled WGS sequence"/>
</dbReference>
<dbReference type="GO" id="GO:0006974">
    <property type="term" value="P:DNA damage response"/>
    <property type="evidence" value="ECO:0007669"/>
    <property type="project" value="TreeGrafter"/>
</dbReference>
<evidence type="ECO:0008006" key="9">
    <source>
        <dbReference type="Google" id="ProtNLM"/>
    </source>
</evidence>
<feature type="region of interest" description="Disordered" evidence="4">
    <location>
        <begin position="741"/>
        <end position="813"/>
    </location>
</feature>
<dbReference type="InterPro" id="IPR051137">
    <property type="entry name" value="PP4R3-like"/>
</dbReference>
<dbReference type="Pfam" id="PF22972">
    <property type="entry name" value="EVH1_PP4R3"/>
    <property type="match status" value="1"/>
</dbReference>
<dbReference type="OrthoDB" id="27483at2759"/>
<evidence type="ECO:0000256" key="2">
    <source>
        <dbReference type="ARBA" id="ARBA00008809"/>
    </source>
</evidence>
<feature type="region of interest" description="Disordered" evidence="4">
    <location>
        <begin position="1"/>
        <end position="66"/>
    </location>
</feature>
<keyword evidence="8" id="KW-1185">Reference proteome</keyword>
<feature type="domain" description="PP4R3 EVH1-like" evidence="6">
    <location>
        <begin position="83"/>
        <end position="179"/>
    </location>
</feature>
<evidence type="ECO:0000313" key="7">
    <source>
        <dbReference type="EMBL" id="CAD5223716.1"/>
    </source>
</evidence>
<evidence type="ECO:0000259" key="5">
    <source>
        <dbReference type="Pfam" id="PF04802"/>
    </source>
</evidence>
<gene>
    <name evidence="7" type="ORF">BOKJ2_LOCUS10486</name>
</gene>
<name>A0A811L860_9BILA</name>
<feature type="compositionally biased region" description="Acidic residues" evidence="4">
    <location>
        <begin position="778"/>
        <end position="788"/>
    </location>
</feature>